<name>A0A8S9Z5C3_9TREM</name>
<evidence type="ECO:0000313" key="5">
    <source>
        <dbReference type="Proteomes" id="UP000822476"/>
    </source>
</evidence>
<dbReference type="GO" id="GO:0005886">
    <property type="term" value="C:plasma membrane"/>
    <property type="evidence" value="ECO:0007669"/>
    <property type="project" value="TreeGrafter"/>
</dbReference>
<dbReference type="Proteomes" id="UP000822476">
    <property type="component" value="Unassembled WGS sequence"/>
</dbReference>
<protein>
    <recommendedName>
        <fullName evidence="3">CUB domain-containing protein</fullName>
    </recommendedName>
</protein>
<dbReference type="EMBL" id="JTDE01000010">
    <property type="protein sequence ID" value="KAF7262675.1"/>
    <property type="molecule type" value="Genomic_DNA"/>
</dbReference>
<dbReference type="SUPFAM" id="SSF49854">
    <property type="entry name" value="Spermadhesin, CUB domain"/>
    <property type="match status" value="1"/>
</dbReference>
<feature type="non-terminal residue" evidence="4">
    <location>
        <position position="1"/>
    </location>
</feature>
<reference evidence="4" key="1">
    <citation type="submission" date="2019-07" db="EMBL/GenBank/DDBJ databases">
        <title>Annotation for the trematode Paragonimus miyazaki's.</title>
        <authorList>
            <person name="Choi Y.-J."/>
        </authorList>
    </citation>
    <scope>NUCLEOTIDE SEQUENCE</scope>
    <source>
        <strain evidence="4">Japan</strain>
    </source>
</reference>
<dbReference type="CDD" id="cd00041">
    <property type="entry name" value="CUB"/>
    <property type="match status" value="1"/>
</dbReference>
<dbReference type="Pfam" id="PF00431">
    <property type="entry name" value="CUB"/>
    <property type="match status" value="1"/>
</dbReference>
<dbReference type="OrthoDB" id="6369184at2759"/>
<comment type="caution">
    <text evidence="2">Lacks conserved residue(s) required for the propagation of feature annotation.</text>
</comment>
<dbReference type="Gene3D" id="2.60.120.290">
    <property type="entry name" value="Spermadhesin, CUB domain"/>
    <property type="match status" value="1"/>
</dbReference>
<dbReference type="AlphaFoldDB" id="A0A8S9Z5C3"/>
<evidence type="ECO:0000256" key="1">
    <source>
        <dbReference type="ARBA" id="ARBA00023157"/>
    </source>
</evidence>
<keyword evidence="5" id="KW-1185">Reference proteome</keyword>
<dbReference type="InterPro" id="IPR035914">
    <property type="entry name" value="Sperma_CUB_dom_sf"/>
</dbReference>
<proteinExistence type="predicted"/>
<dbReference type="PANTHER" id="PTHR47537">
    <property type="entry name" value="CUBILIN"/>
    <property type="match status" value="1"/>
</dbReference>
<evidence type="ECO:0000313" key="4">
    <source>
        <dbReference type="EMBL" id="KAF7262675.1"/>
    </source>
</evidence>
<dbReference type="InterPro" id="IPR053207">
    <property type="entry name" value="Non-NMDA_GluR_Accessory"/>
</dbReference>
<dbReference type="PANTHER" id="PTHR47537:SF2">
    <property type="entry name" value="CUBILIN"/>
    <property type="match status" value="1"/>
</dbReference>
<dbReference type="InterPro" id="IPR000859">
    <property type="entry name" value="CUB_dom"/>
</dbReference>
<gene>
    <name evidence="4" type="ORF">EG68_00139</name>
</gene>
<evidence type="ECO:0000256" key="2">
    <source>
        <dbReference type="PROSITE-ProRule" id="PRU00059"/>
    </source>
</evidence>
<organism evidence="4 5">
    <name type="scientific">Paragonimus skrjabini miyazakii</name>
    <dbReference type="NCBI Taxonomy" id="59628"/>
    <lineage>
        <taxon>Eukaryota</taxon>
        <taxon>Metazoa</taxon>
        <taxon>Spiralia</taxon>
        <taxon>Lophotrochozoa</taxon>
        <taxon>Platyhelminthes</taxon>
        <taxon>Trematoda</taxon>
        <taxon>Digenea</taxon>
        <taxon>Plagiorchiida</taxon>
        <taxon>Troglotremata</taxon>
        <taxon>Troglotrematidae</taxon>
        <taxon>Paragonimus</taxon>
    </lineage>
</organism>
<evidence type="ECO:0000259" key="3">
    <source>
        <dbReference type="PROSITE" id="PS01180"/>
    </source>
</evidence>
<sequence>YCHLQVEEVPVDKKNNYSISDCSFNFYATDSPVGDFSSPNYPGLYPAEIVCDYKLIGRANEVIILQFIEFDIESSSHACATDGSGDYVELRACSLTDFLNIPRMRYCQTRAKDQPIIIRWNKPSLILLLLGKDFWPATAFKNQVITLFHSWNASQHTAEFLNFCGWFI</sequence>
<comment type="caution">
    <text evidence="4">The sequence shown here is derived from an EMBL/GenBank/DDBJ whole genome shotgun (WGS) entry which is preliminary data.</text>
</comment>
<accession>A0A8S9Z5C3</accession>
<feature type="domain" description="CUB" evidence="3">
    <location>
        <begin position="22"/>
        <end position="147"/>
    </location>
</feature>
<dbReference type="SMART" id="SM00042">
    <property type="entry name" value="CUB"/>
    <property type="match status" value="1"/>
</dbReference>
<keyword evidence="1" id="KW-1015">Disulfide bond</keyword>
<dbReference type="PROSITE" id="PS01180">
    <property type="entry name" value="CUB"/>
    <property type="match status" value="1"/>
</dbReference>